<organism evidence="1 2">
    <name type="scientific">Thelephora terrestris</name>
    <dbReference type="NCBI Taxonomy" id="56493"/>
    <lineage>
        <taxon>Eukaryota</taxon>
        <taxon>Fungi</taxon>
        <taxon>Dikarya</taxon>
        <taxon>Basidiomycota</taxon>
        <taxon>Agaricomycotina</taxon>
        <taxon>Agaricomycetes</taxon>
        <taxon>Thelephorales</taxon>
        <taxon>Thelephoraceae</taxon>
        <taxon>Thelephora</taxon>
    </lineage>
</organism>
<evidence type="ECO:0000313" key="2">
    <source>
        <dbReference type="Proteomes" id="UP000736335"/>
    </source>
</evidence>
<gene>
    <name evidence="1" type="ORF">BJ322DRAFT_987688</name>
</gene>
<feature type="non-terminal residue" evidence="1">
    <location>
        <position position="1"/>
    </location>
</feature>
<dbReference type="EMBL" id="WIUZ02000001">
    <property type="protein sequence ID" value="KAF9792923.1"/>
    <property type="molecule type" value="Genomic_DNA"/>
</dbReference>
<reference evidence="1" key="2">
    <citation type="submission" date="2020-11" db="EMBL/GenBank/DDBJ databases">
        <authorList>
            <consortium name="DOE Joint Genome Institute"/>
            <person name="Kuo A."/>
            <person name="Miyauchi S."/>
            <person name="Kiss E."/>
            <person name="Drula E."/>
            <person name="Kohler A."/>
            <person name="Sanchez-Garcia M."/>
            <person name="Andreopoulos B."/>
            <person name="Barry K.W."/>
            <person name="Bonito G."/>
            <person name="Buee M."/>
            <person name="Carver A."/>
            <person name="Chen C."/>
            <person name="Cichocki N."/>
            <person name="Clum A."/>
            <person name="Culley D."/>
            <person name="Crous P.W."/>
            <person name="Fauchery L."/>
            <person name="Girlanda M."/>
            <person name="Hayes R."/>
            <person name="Keri Z."/>
            <person name="Labutti K."/>
            <person name="Lipzen A."/>
            <person name="Lombard V."/>
            <person name="Magnuson J."/>
            <person name="Maillard F."/>
            <person name="Morin E."/>
            <person name="Murat C."/>
            <person name="Nolan M."/>
            <person name="Ohm R."/>
            <person name="Pangilinan J."/>
            <person name="Pereira M."/>
            <person name="Perotto S."/>
            <person name="Peter M."/>
            <person name="Riley R."/>
            <person name="Sitrit Y."/>
            <person name="Stielow B."/>
            <person name="Szollosi G."/>
            <person name="Zifcakova L."/>
            <person name="Stursova M."/>
            <person name="Spatafora J.W."/>
            <person name="Tedersoo L."/>
            <person name="Vaario L.-M."/>
            <person name="Yamada A."/>
            <person name="Yan M."/>
            <person name="Wang P."/>
            <person name="Xu J."/>
            <person name="Bruns T."/>
            <person name="Baldrian P."/>
            <person name="Vilgalys R."/>
            <person name="Henrissat B."/>
            <person name="Grigoriev I.V."/>
            <person name="Hibbett D."/>
            <person name="Nagy L.G."/>
            <person name="Martin F.M."/>
        </authorList>
    </citation>
    <scope>NUCLEOTIDE SEQUENCE</scope>
    <source>
        <strain evidence="1">UH-Tt-Lm1</strain>
    </source>
</reference>
<evidence type="ECO:0000313" key="1">
    <source>
        <dbReference type="EMBL" id="KAF9792923.1"/>
    </source>
</evidence>
<sequence length="53" mass="6602">RYFYVPERDVDQERAALLRNMMPRAAGRRSESMKYKQYYWKPLGKWSRWDAED</sequence>
<comment type="caution">
    <text evidence="1">The sequence shown here is derived from an EMBL/GenBank/DDBJ whole genome shotgun (WGS) entry which is preliminary data.</text>
</comment>
<dbReference type="AlphaFoldDB" id="A0A9P6HRH4"/>
<reference evidence="1" key="1">
    <citation type="journal article" date="2020" name="Nat. Commun.">
        <title>Large-scale genome sequencing of mycorrhizal fungi provides insights into the early evolution of symbiotic traits.</title>
        <authorList>
            <person name="Miyauchi S."/>
            <person name="Kiss E."/>
            <person name="Kuo A."/>
            <person name="Drula E."/>
            <person name="Kohler A."/>
            <person name="Sanchez-Garcia M."/>
            <person name="Morin E."/>
            <person name="Andreopoulos B."/>
            <person name="Barry K.W."/>
            <person name="Bonito G."/>
            <person name="Buee M."/>
            <person name="Carver A."/>
            <person name="Chen C."/>
            <person name="Cichocki N."/>
            <person name="Clum A."/>
            <person name="Culley D."/>
            <person name="Crous P.W."/>
            <person name="Fauchery L."/>
            <person name="Girlanda M."/>
            <person name="Hayes R.D."/>
            <person name="Keri Z."/>
            <person name="LaButti K."/>
            <person name="Lipzen A."/>
            <person name="Lombard V."/>
            <person name="Magnuson J."/>
            <person name="Maillard F."/>
            <person name="Murat C."/>
            <person name="Nolan M."/>
            <person name="Ohm R.A."/>
            <person name="Pangilinan J."/>
            <person name="Pereira M.F."/>
            <person name="Perotto S."/>
            <person name="Peter M."/>
            <person name="Pfister S."/>
            <person name="Riley R."/>
            <person name="Sitrit Y."/>
            <person name="Stielow J.B."/>
            <person name="Szollosi G."/>
            <person name="Zifcakova L."/>
            <person name="Stursova M."/>
            <person name="Spatafora J.W."/>
            <person name="Tedersoo L."/>
            <person name="Vaario L.M."/>
            <person name="Yamada A."/>
            <person name="Yan M."/>
            <person name="Wang P."/>
            <person name="Xu J."/>
            <person name="Bruns T."/>
            <person name="Baldrian P."/>
            <person name="Vilgalys R."/>
            <person name="Dunand C."/>
            <person name="Henrissat B."/>
            <person name="Grigoriev I.V."/>
            <person name="Hibbett D."/>
            <person name="Nagy L.G."/>
            <person name="Martin F.M."/>
        </authorList>
    </citation>
    <scope>NUCLEOTIDE SEQUENCE</scope>
    <source>
        <strain evidence="1">UH-Tt-Lm1</strain>
    </source>
</reference>
<keyword evidence="2" id="KW-1185">Reference proteome</keyword>
<proteinExistence type="predicted"/>
<accession>A0A9P6HRH4</accession>
<feature type="non-terminal residue" evidence="1">
    <location>
        <position position="53"/>
    </location>
</feature>
<dbReference type="Proteomes" id="UP000736335">
    <property type="component" value="Unassembled WGS sequence"/>
</dbReference>
<protein>
    <submittedName>
        <fullName evidence="1">Uncharacterized protein</fullName>
    </submittedName>
</protein>
<name>A0A9P6HRH4_9AGAM</name>